<dbReference type="EMBL" id="NRGR01000012">
    <property type="protein sequence ID" value="PCC39715.1"/>
    <property type="molecule type" value="Genomic_DNA"/>
</dbReference>
<accession>A0A2A3YKT7</accession>
<dbReference type="GO" id="GO:0016887">
    <property type="term" value="F:ATP hydrolysis activity"/>
    <property type="evidence" value="ECO:0007669"/>
    <property type="project" value="InterPro"/>
</dbReference>
<evidence type="ECO:0000256" key="11">
    <source>
        <dbReference type="SAM" id="Phobius"/>
    </source>
</evidence>
<dbReference type="InterPro" id="IPR003439">
    <property type="entry name" value="ABC_transporter-like_ATP-bd"/>
</dbReference>
<feature type="transmembrane region" description="Helical" evidence="11">
    <location>
        <begin position="28"/>
        <end position="61"/>
    </location>
</feature>
<dbReference type="InterPro" id="IPR003593">
    <property type="entry name" value="AAA+_ATPase"/>
</dbReference>
<dbReference type="PROSITE" id="PS00211">
    <property type="entry name" value="ABC_TRANSPORTER_1"/>
    <property type="match status" value="1"/>
</dbReference>
<dbReference type="Pfam" id="PF00005">
    <property type="entry name" value="ABC_tran"/>
    <property type="match status" value="1"/>
</dbReference>
<evidence type="ECO:0000256" key="2">
    <source>
        <dbReference type="ARBA" id="ARBA00022448"/>
    </source>
</evidence>
<dbReference type="SUPFAM" id="SSF52540">
    <property type="entry name" value="P-loop containing nucleoside triphosphate hydrolases"/>
    <property type="match status" value="1"/>
</dbReference>
<evidence type="ECO:0000256" key="4">
    <source>
        <dbReference type="ARBA" id="ARBA00022692"/>
    </source>
</evidence>
<keyword evidence="15" id="KW-1185">Reference proteome</keyword>
<evidence type="ECO:0000259" key="12">
    <source>
        <dbReference type="PROSITE" id="PS50893"/>
    </source>
</evidence>
<dbReference type="GO" id="GO:0005524">
    <property type="term" value="F:ATP binding"/>
    <property type="evidence" value="ECO:0007669"/>
    <property type="project" value="UniProtKB-KW"/>
</dbReference>
<dbReference type="InterPro" id="IPR039421">
    <property type="entry name" value="Type_1_exporter"/>
</dbReference>
<dbReference type="AlphaFoldDB" id="A0A2A3YKT7"/>
<feature type="transmembrane region" description="Helical" evidence="11">
    <location>
        <begin position="186"/>
        <end position="204"/>
    </location>
</feature>
<reference evidence="14 15" key="1">
    <citation type="journal article" date="2017" name="Elife">
        <title>Extensive horizontal gene transfer in cheese-associated bacteria.</title>
        <authorList>
            <person name="Bonham K.S."/>
            <person name="Wolfe B.E."/>
            <person name="Dutton R.J."/>
        </authorList>
    </citation>
    <scope>NUCLEOTIDE SEQUENCE [LARGE SCALE GENOMIC DNA]</scope>
    <source>
        <strain evidence="14 15">341_9</strain>
    </source>
</reference>
<feature type="domain" description="ABC transmembrane type-1" evidence="13">
    <location>
        <begin position="29"/>
        <end position="328"/>
    </location>
</feature>
<dbReference type="InterPro" id="IPR011527">
    <property type="entry name" value="ABC1_TM_dom"/>
</dbReference>
<dbReference type="GO" id="GO:0140359">
    <property type="term" value="F:ABC-type transporter activity"/>
    <property type="evidence" value="ECO:0007669"/>
    <property type="project" value="InterPro"/>
</dbReference>
<dbReference type="PROSITE" id="PS50893">
    <property type="entry name" value="ABC_TRANSPORTER_2"/>
    <property type="match status" value="1"/>
</dbReference>
<evidence type="ECO:0000256" key="6">
    <source>
        <dbReference type="ARBA" id="ARBA00022840"/>
    </source>
</evidence>
<dbReference type="InterPro" id="IPR017871">
    <property type="entry name" value="ABC_transporter-like_CS"/>
</dbReference>
<keyword evidence="8 11" id="KW-0472">Membrane</keyword>
<dbReference type="GO" id="GO:0005886">
    <property type="term" value="C:plasma membrane"/>
    <property type="evidence" value="ECO:0007669"/>
    <property type="project" value="UniProtKB-SubCell"/>
</dbReference>
<dbReference type="Gene3D" id="1.20.1560.10">
    <property type="entry name" value="ABC transporter type 1, transmembrane domain"/>
    <property type="match status" value="1"/>
</dbReference>
<evidence type="ECO:0000256" key="1">
    <source>
        <dbReference type="ARBA" id="ARBA00004651"/>
    </source>
</evidence>
<sequence length="627" mass="67544">MSARTSEGALTTWQLLRDVLDRRTKVKLLMAAVVSGILALLETAAIITVLPLVSIATGAPLDEGALGTVWRATGSLDRSTFGLALVLAVVLLFIVKDVCTMAFTWWQTGFVARERVRLSVRIFRNVMQSPYVEFRRRSTGETFRTMTAAVGQTFNAMVSGLITMISGGLTVIAIVIALLVATPVQALLALLYFVAASLAYLRIVRPRIARAGDLMMSGSVESTIAGLQGLNGFKETKIRHSAEHFVRRFEAGITDTEQAAREGNFYSGITKYLLEILFILGIGVLLAVSFSTGSAQSAVGSLALFVAAGFRLLPNISMLVGAVNGFRMGRKSLEIVHEELLDSDTGTATEFEAEALPFRHSVRLEGLHFRYPGAEEEVLRGIDLDIPFGRSIALVGGSGAGKTTLVDVVLGLLSPSAGRVLIDGTEMTGKERAWQANVSMVAQDVFLTEDSIVQNILMDLSPDQADQERLGRAIEQAQLTDVISEMPEGLGTSAGEWGARLSGGQRQRVGIARALYREPKLLVLDEATSALDNETERKITETISALSGDVTVIVVAHRLSTVKNVDEIVYLQDGTVAGRGTFAELQRTNEDFAHLVRLGDLGGRPVATDDTIREEPLGHGLDGDPDE</sequence>
<evidence type="ECO:0000313" key="15">
    <source>
        <dbReference type="Proteomes" id="UP000218598"/>
    </source>
</evidence>
<dbReference type="SUPFAM" id="SSF90123">
    <property type="entry name" value="ABC transporter transmembrane region"/>
    <property type="match status" value="1"/>
</dbReference>
<evidence type="ECO:0000313" key="14">
    <source>
        <dbReference type="EMBL" id="PCC39715.1"/>
    </source>
</evidence>
<feature type="transmembrane region" description="Helical" evidence="11">
    <location>
        <begin position="81"/>
        <end position="106"/>
    </location>
</feature>
<dbReference type="RefSeq" id="WP_096196838.1">
    <property type="nucleotide sequence ID" value="NZ_NRGR01000012.1"/>
</dbReference>
<evidence type="ECO:0000256" key="5">
    <source>
        <dbReference type="ARBA" id="ARBA00022741"/>
    </source>
</evidence>
<comment type="caution">
    <text evidence="14">The sequence shown here is derived from an EMBL/GenBank/DDBJ whole genome shotgun (WGS) entry which is preliminary data.</text>
</comment>
<name>A0A2A3YKT7_9MICO</name>
<evidence type="ECO:0000256" key="7">
    <source>
        <dbReference type="ARBA" id="ARBA00022989"/>
    </source>
</evidence>
<evidence type="ECO:0000256" key="8">
    <source>
        <dbReference type="ARBA" id="ARBA00023136"/>
    </source>
</evidence>
<dbReference type="PROSITE" id="PS50929">
    <property type="entry name" value="ABC_TM1F"/>
    <property type="match status" value="1"/>
</dbReference>
<keyword evidence="2" id="KW-0813">Transport</keyword>
<protein>
    <recommendedName>
        <fullName evidence="16">ABC transporter ATP-binding protein</fullName>
    </recommendedName>
</protein>
<comment type="similarity">
    <text evidence="9">Belongs to the ABC transporter superfamily. Lipid exporter (TC 3.A.1.106) family.</text>
</comment>
<evidence type="ECO:0008006" key="16">
    <source>
        <dbReference type="Google" id="ProtNLM"/>
    </source>
</evidence>
<keyword evidence="6" id="KW-0067">ATP-binding</keyword>
<gene>
    <name evidence="14" type="ORF">CIK66_06970</name>
</gene>
<dbReference type="PANTHER" id="PTHR24221:SF654">
    <property type="entry name" value="ATP-BINDING CASSETTE SUB-FAMILY B MEMBER 6"/>
    <property type="match status" value="1"/>
</dbReference>
<evidence type="ECO:0000256" key="3">
    <source>
        <dbReference type="ARBA" id="ARBA00022475"/>
    </source>
</evidence>
<feature type="transmembrane region" description="Helical" evidence="11">
    <location>
        <begin position="302"/>
        <end position="323"/>
    </location>
</feature>
<proteinExistence type="inferred from homology"/>
<keyword evidence="7 11" id="KW-1133">Transmembrane helix</keyword>
<dbReference type="InterPro" id="IPR027417">
    <property type="entry name" value="P-loop_NTPase"/>
</dbReference>
<keyword evidence="5" id="KW-0547">Nucleotide-binding</keyword>
<evidence type="ECO:0000256" key="10">
    <source>
        <dbReference type="SAM" id="MobiDB-lite"/>
    </source>
</evidence>
<dbReference type="Proteomes" id="UP000218598">
    <property type="component" value="Unassembled WGS sequence"/>
</dbReference>
<feature type="region of interest" description="Disordered" evidence="10">
    <location>
        <begin position="605"/>
        <end position="627"/>
    </location>
</feature>
<feature type="domain" description="ABC transporter" evidence="12">
    <location>
        <begin position="362"/>
        <end position="598"/>
    </location>
</feature>
<organism evidence="14 15">
    <name type="scientific">Brachybacterium alimentarium</name>
    <dbReference type="NCBI Taxonomy" id="47845"/>
    <lineage>
        <taxon>Bacteria</taxon>
        <taxon>Bacillati</taxon>
        <taxon>Actinomycetota</taxon>
        <taxon>Actinomycetes</taxon>
        <taxon>Micrococcales</taxon>
        <taxon>Dermabacteraceae</taxon>
        <taxon>Brachybacterium</taxon>
    </lineage>
</organism>
<dbReference type="InterPro" id="IPR036640">
    <property type="entry name" value="ABC1_TM_sf"/>
</dbReference>
<dbReference type="Gene3D" id="3.40.50.300">
    <property type="entry name" value="P-loop containing nucleotide triphosphate hydrolases"/>
    <property type="match status" value="1"/>
</dbReference>
<evidence type="ECO:0000259" key="13">
    <source>
        <dbReference type="PROSITE" id="PS50929"/>
    </source>
</evidence>
<evidence type="ECO:0000256" key="9">
    <source>
        <dbReference type="ARBA" id="ARBA00061644"/>
    </source>
</evidence>
<keyword evidence="3" id="KW-1003">Cell membrane</keyword>
<keyword evidence="4 11" id="KW-0812">Transmembrane</keyword>
<feature type="transmembrane region" description="Helical" evidence="11">
    <location>
        <begin position="272"/>
        <end position="290"/>
    </location>
</feature>
<dbReference type="FunFam" id="3.40.50.300:FF:000299">
    <property type="entry name" value="ABC transporter ATP-binding protein/permease"/>
    <property type="match status" value="1"/>
</dbReference>
<dbReference type="SMART" id="SM00382">
    <property type="entry name" value="AAA"/>
    <property type="match status" value="1"/>
</dbReference>
<comment type="subcellular location">
    <subcellularLocation>
        <location evidence="1">Cell membrane</location>
        <topology evidence="1">Multi-pass membrane protein</topology>
    </subcellularLocation>
</comment>
<feature type="transmembrane region" description="Helical" evidence="11">
    <location>
        <begin position="154"/>
        <end position="180"/>
    </location>
</feature>
<dbReference type="PANTHER" id="PTHR24221">
    <property type="entry name" value="ATP-BINDING CASSETTE SUB-FAMILY B"/>
    <property type="match status" value="1"/>
</dbReference>
<dbReference type="GO" id="GO:0034040">
    <property type="term" value="F:ATPase-coupled lipid transmembrane transporter activity"/>
    <property type="evidence" value="ECO:0007669"/>
    <property type="project" value="TreeGrafter"/>
</dbReference>
<dbReference type="OrthoDB" id="9806127at2"/>